<feature type="compositionally biased region" description="Acidic residues" evidence="8">
    <location>
        <begin position="645"/>
        <end position="677"/>
    </location>
</feature>
<dbReference type="STRING" id="645134.A0A0L0HM45"/>
<evidence type="ECO:0000256" key="5">
    <source>
        <dbReference type="ARBA" id="ARBA00022794"/>
    </source>
</evidence>
<protein>
    <recommendedName>
        <fullName evidence="3">LisH domain-containing protein ARMC9</fullName>
    </recommendedName>
</protein>
<dbReference type="PANTHER" id="PTHR14881">
    <property type="entry name" value="LISH DOMAIN-CONTAINING PROTEIN ARMC9"/>
    <property type="match status" value="1"/>
</dbReference>
<dbReference type="PANTHER" id="PTHR14881:SF4">
    <property type="entry name" value="LISH DOMAIN-CONTAINING PROTEIN ARMC9"/>
    <property type="match status" value="1"/>
</dbReference>
<dbReference type="VEuPathDB" id="FungiDB:SPPG_02969"/>
<feature type="compositionally biased region" description="Low complexity" evidence="8">
    <location>
        <begin position="713"/>
        <end position="742"/>
    </location>
</feature>
<evidence type="ECO:0000256" key="3">
    <source>
        <dbReference type="ARBA" id="ARBA00021146"/>
    </source>
</evidence>
<dbReference type="GeneID" id="27686520"/>
<evidence type="ECO:0000259" key="10">
    <source>
        <dbReference type="Pfam" id="PF23138"/>
    </source>
</evidence>
<proteinExistence type="predicted"/>
<dbReference type="OrthoDB" id="193023at2759"/>
<feature type="region of interest" description="Disordered" evidence="8">
    <location>
        <begin position="703"/>
        <end position="745"/>
    </location>
</feature>
<sequence>MDLSGLAHGGQTPHDYIIAFPFDLTSTFNILAKRLYLRAGSKSVMDIDKEISVNSLIREYLVFANYSKTIDIFDAECGDKGRPVDASDGGGVESTLEEAENRFLISFRNGDRAAFFALWDDQFPSSVRASDPLYQKLEFLLSVYFAVFPIHPGVSATAAKHHSLPVTMDTFKQFLETRGAELCKTTQFLSYYALPYVPDPRMHPSFKDIFEHAWVADLEERLKQFLRSALRGSIRPRLVKVVEESHDSGKTFHEQSQEAQAIRKQLGDLEEREFALSSKHRTLQNDYHNLITIASELVQTLTACINGQKITPAYLSGVCQRLASFKQNQGKASDGQKDARKISPQAQSSTSTINNHAALAAEPKPSEHQPRTTVEPEIPLEQYLDYNAIARDLTPTTDPRVHKQQAFLLQALRLHVTKSQSIANRRTILMTYTANDFFQVAAGKSFILDLFDHPSQLVQDQTARLINILASDCSGREYLSRNSHLVPKLVECMKAEEIDSVFRQNVLGILQKLSLRRVAQSAMNSVMVIPYLLELLQDLDGLSEYTIQYGTALLMNLCLRTAGKRQCATNPERTLKMLTALMDHDNLQVKTYVNGTLYSLFTEPSIRDAARAMGMEDMLQYLRSSSDEQLVRQIDFVTEQLNSEEVPDNSDTVSEDGEEEDFEDDEEDIPEEDDTDDLPPPTPSNPTGTSLLLKYKLATPRPITTRPYDSLPHHPLSHPSSLNLTPHDLLRPRTPSRPGTPTVYKSMTSLPLQRAPAALREDGGAKGLVGSGSTSHLRQSTNSVTGSSNKLNKARGSKDKSRDLRHPITVEEQQEIDLAFSTRPKLPRTPLPGASSSRNFSVTASLSALSDDVHQSANYRRMNVDGGVRSSYDDVRATSRLSQTSGR</sequence>
<dbReference type="InterPro" id="IPR048957">
    <property type="entry name" value="ARMC9_LisH"/>
</dbReference>
<dbReference type="InterPro" id="IPR011989">
    <property type="entry name" value="ARM-like"/>
</dbReference>
<keyword evidence="7" id="KW-0966">Cell projection</keyword>
<dbReference type="GO" id="GO:0005814">
    <property type="term" value="C:centriole"/>
    <property type="evidence" value="ECO:0007669"/>
    <property type="project" value="UniProtKB-SubCell"/>
</dbReference>
<dbReference type="PROSITE" id="PS50896">
    <property type="entry name" value="LISH"/>
    <property type="match status" value="1"/>
</dbReference>
<feature type="region of interest" description="Disordered" evidence="8">
    <location>
        <begin position="860"/>
        <end position="887"/>
    </location>
</feature>
<evidence type="ECO:0000256" key="6">
    <source>
        <dbReference type="ARBA" id="ARBA00023212"/>
    </source>
</evidence>
<evidence type="ECO:0000256" key="4">
    <source>
        <dbReference type="ARBA" id="ARBA00022490"/>
    </source>
</evidence>
<name>A0A0L0HM45_SPIPD</name>
<dbReference type="InterPro" id="IPR016024">
    <property type="entry name" value="ARM-type_fold"/>
</dbReference>
<dbReference type="Gene3D" id="1.25.10.10">
    <property type="entry name" value="Leucine-rich Repeat Variant"/>
    <property type="match status" value="1"/>
</dbReference>
<dbReference type="InterPro" id="IPR048959">
    <property type="entry name" value="ARMC9_ARM_dom"/>
</dbReference>
<keyword evidence="4" id="KW-0963">Cytoplasm</keyword>
<keyword evidence="6" id="KW-0206">Cytoskeleton</keyword>
<dbReference type="GO" id="GO:0060271">
    <property type="term" value="P:cilium assembly"/>
    <property type="evidence" value="ECO:0007669"/>
    <property type="project" value="InterPro"/>
</dbReference>
<dbReference type="GO" id="GO:0036064">
    <property type="term" value="C:ciliary basal body"/>
    <property type="evidence" value="ECO:0007669"/>
    <property type="project" value="InterPro"/>
</dbReference>
<evidence type="ECO:0000313" key="11">
    <source>
        <dbReference type="EMBL" id="KND02511.1"/>
    </source>
</evidence>
<dbReference type="Pfam" id="PF21050">
    <property type="entry name" value="ARMC9_ARM"/>
    <property type="match status" value="1"/>
</dbReference>
<feature type="region of interest" description="Disordered" evidence="8">
    <location>
        <begin position="639"/>
        <end position="690"/>
    </location>
</feature>
<dbReference type="InterPro" id="IPR040369">
    <property type="entry name" value="ARMC9"/>
</dbReference>
<dbReference type="Pfam" id="PF21051">
    <property type="entry name" value="ARMC9_LisH"/>
    <property type="match status" value="1"/>
</dbReference>
<feature type="compositionally biased region" description="Polar residues" evidence="8">
    <location>
        <begin position="344"/>
        <end position="353"/>
    </location>
</feature>
<dbReference type="Proteomes" id="UP000053201">
    <property type="component" value="Unassembled WGS sequence"/>
</dbReference>
<reference evidence="11 12" key="1">
    <citation type="submission" date="2009-08" db="EMBL/GenBank/DDBJ databases">
        <title>The Genome Sequence of Spizellomyces punctatus strain DAOM BR117.</title>
        <authorList>
            <consortium name="The Broad Institute Genome Sequencing Platform"/>
            <person name="Russ C."/>
            <person name="Cuomo C."/>
            <person name="Shea T."/>
            <person name="Young S.K."/>
            <person name="Zeng Q."/>
            <person name="Koehrsen M."/>
            <person name="Haas B."/>
            <person name="Borodovsky M."/>
            <person name="Guigo R."/>
            <person name="Alvarado L."/>
            <person name="Berlin A."/>
            <person name="Bochicchio J."/>
            <person name="Borenstein D."/>
            <person name="Chapman S."/>
            <person name="Chen Z."/>
            <person name="Engels R."/>
            <person name="Freedman E."/>
            <person name="Gellesch M."/>
            <person name="Goldberg J."/>
            <person name="Griggs A."/>
            <person name="Gujja S."/>
            <person name="Heiman D."/>
            <person name="Hepburn T."/>
            <person name="Howarth C."/>
            <person name="Jen D."/>
            <person name="Larson L."/>
            <person name="Lewis B."/>
            <person name="Mehta T."/>
            <person name="Park D."/>
            <person name="Pearson M."/>
            <person name="Roberts A."/>
            <person name="Saif S."/>
            <person name="Shenoy N."/>
            <person name="Sisk P."/>
            <person name="Stolte C."/>
            <person name="Sykes S."/>
            <person name="Thomson T."/>
            <person name="Walk T."/>
            <person name="White J."/>
            <person name="Yandava C."/>
            <person name="Burger G."/>
            <person name="Gray M.W."/>
            <person name="Holland P.W.H."/>
            <person name="King N."/>
            <person name="Lang F.B.F."/>
            <person name="Roger A.J."/>
            <person name="Ruiz-Trillo I."/>
            <person name="Lander E."/>
            <person name="Nusbaum C."/>
        </authorList>
    </citation>
    <scope>NUCLEOTIDE SEQUENCE [LARGE SCALE GENOMIC DNA]</scope>
    <source>
        <strain evidence="11 12">DAOM BR117</strain>
    </source>
</reference>
<evidence type="ECO:0000256" key="1">
    <source>
        <dbReference type="ARBA" id="ARBA00004114"/>
    </source>
</evidence>
<dbReference type="AlphaFoldDB" id="A0A0L0HM45"/>
<evidence type="ECO:0000259" key="9">
    <source>
        <dbReference type="Pfam" id="PF21050"/>
    </source>
</evidence>
<keyword evidence="12" id="KW-1185">Reference proteome</keyword>
<dbReference type="Pfam" id="PF23138">
    <property type="entry name" value="CTLH_Armc9"/>
    <property type="match status" value="1"/>
</dbReference>
<dbReference type="GO" id="GO:0097542">
    <property type="term" value="C:ciliary tip"/>
    <property type="evidence" value="ECO:0007669"/>
    <property type="project" value="TreeGrafter"/>
</dbReference>
<dbReference type="EMBL" id="KQ257453">
    <property type="protein sequence ID" value="KND02511.1"/>
    <property type="molecule type" value="Genomic_DNA"/>
</dbReference>
<organism evidence="11 12">
    <name type="scientific">Spizellomyces punctatus (strain DAOM BR117)</name>
    <dbReference type="NCBI Taxonomy" id="645134"/>
    <lineage>
        <taxon>Eukaryota</taxon>
        <taxon>Fungi</taxon>
        <taxon>Fungi incertae sedis</taxon>
        <taxon>Chytridiomycota</taxon>
        <taxon>Chytridiomycota incertae sedis</taxon>
        <taxon>Chytridiomycetes</taxon>
        <taxon>Spizellomycetales</taxon>
        <taxon>Spizellomycetaceae</taxon>
        <taxon>Spizellomyces</taxon>
    </lineage>
</organism>
<dbReference type="InParanoid" id="A0A0L0HM45"/>
<feature type="compositionally biased region" description="Polar residues" evidence="8">
    <location>
        <begin position="771"/>
        <end position="791"/>
    </location>
</feature>
<gene>
    <name evidence="11" type="ORF">SPPG_02969</name>
</gene>
<accession>A0A0L0HM45</accession>
<dbReference type="InterPro" id="IPR006594">
    <property type="entry name" value="LisH"/>
</dbReference>
<evidence type="ECO:0000313" key="12">
    <source>
        <dbReference type="Proteomes" id="UP000053201"/>
    </source>
</evidence>
<dbReference type="eggNOG" id="KOG1333">
    <property type="taxonomic scope" value="Eukaryota"/>
</dbReference>
<feature type="domain" description="ARMC9 CTLH-like" evidence="10">
    <location>
        <begin position="100"/>
        <end position="230"/>
    </location>
</feature>
<evidence type="ECO:0000256" key="2">
    <source>
        <dbReference type="ARBA" id="ARBA00004120"/>
    </source>
</evidence>
<dbReference type="OMA" id="QDHESWK"/>
<feature type="region of interest" description="Disordered" evidence="8">
    <location>
        <begin position="330"/>
        <end position="353"/>
    </location>
</feature>
<dbReference type="RefSeq" id="XP_016610550.1">
    <property type="nucleotide sequence ID" value="XM_016751256.1"/>
</dbReference>
<feature type="region of interest" description="Disordered" evidence="8">
    <location>
        <begin position="762"/>
        <end position="838"/>
    </location>
</feature>
<comment type="subcellular location">
    <subcellularLocation>
        <location evidence="2">Cytoplasm</location>
        <location evidence="2">Cytoskeleton</location>
        <location evidence="2">Cilium basal body</location>
    </subcellularLocation>
    <subcellularLocation>
        <location evidence="1">Cytoplasm</location>
        <location evidence="1">Cytoskeleton</location>
        <location evidence="1">Microtubule organizing center</location>
        <location evidence="1">Centrosome</location>
        <location evidence="1">Centriole</location>
    </subcellularLocation>
</comment>
<keyword evidence="5" id="KW-0970">Cilium biogenesis/degradation</keyword>
<feature type="compositionally biased region" description="Basic and acidic residues" evidence="8">
    <location>
        <begin position="796"/>
        <end position="809"/>
    </location>
</feature>
<evidence type="ECO:0000256" key="8">
    <source>
        <dbReference type="SAM" id="MobiDB-lite"/>
    </source>
</evidence>
<dbReference type="InterPro" id="IPR056327">
    <property type="entry name" value="ARMC9_CTLH-like_dom"/>
</dbReference>
<feature type="domain" description="LisH" evidence="9">
    <location>
        <begin position="527"/>
        <end position="642"/>
    </location>
</feature>
<evidence type="ECO:0000256" key="7">
    <source>
        <dbReference type="ARBA" id="ARBA00023273"/>
    </source>
</evidence>
<dbReference type="SUPFAM" id="SSF48371">
    <property type="entry name" value="ARM repeat"/>
    <property type="match status" value="1"/>
</dbReference>